<gene>
    <name evidence="8" type="ORF">BYL167_LOCUS62896</name>
    <name evidence="9" type="ORF">GIL414_LOCUS74628</name>
</gene>
<dbReference type="Proteomes" id="UP000681720">
    <property type="component" value="Unassembled WGS sequence"/>
</dbReference>
<reference evidence="9" key="1">
    <citation type="submission" date="2021-02" db="EMBL/GenBank/DDBJ databases">
        <authorList>
            <person name="Nowell W R."/>
        </authorList>
    </citation>
    <scope>NUCLEOTIDE SEQUENCE</scope>
</reference>
<dbReference type="PROSITE" id="PS51456">
    <property type="entry name" value="MYOSIN_MOTOR"/>
    <property type="match status" value="1"/>
</dbReference>
<evidence type="ECO:0000256" key="1">
    <source>
        <dbReference type="ARBA" id="ARBA00022741"/>
    </source>
</evidence>
<dbReference type="Gene3D" id="3.40.850.10">
    <property type="entry name" value="Kinesin motor domain"/>
    <property type="match status" value="1"/>
</dbReference>
<feature type="domain" description="Myosin motor" evidence="7">
    <location>
        <begin position="1"/>
        <end position="84"/>
    </location>
</feature>
<proteinExistence type="inferred from homology"/>
<dbReference type="EMBL" id="CAJOBJ010341251">
    <property type="protein sequence ID" value="CAF5195308.1"/>
    <property type="molecule type" value="Genomic_DNA"/>
</dbReference>
<dbReference type="AlphaFoldDB" id="A0A8S3IBN8"/>
<keyword evidence="2" id="KW-0067">ATP-binding</keyword>
<dbReference type="Pfam" id="PF00063">
    <property type="entry name" value="Myosin_head"/>
    <property type="match status" value="1"/>
</dbReference>
<evidence type="ECO:0000313" key="10">
    <source>
        <dbReference type="Proteomes" id="UP000681720"/>
    </source>
</evidence>
<dbReference type="EMBL" id="CAJOBH010235523">
    <property type="protein sequence ID" value="CAF5089001.1"/>
    <property type="molecule type" value="Genomic_DNA"/>
</dbReference>
<evidence type="ECO:0000256" key="6">
    <source>
        <dbReference type="PROSITE-ProRule" id="PRU00782"/>
    </source>
</evidence>
<dbReference type="PANTHER" id="PTHR13140:SF745">
    <property type="entry name" value="UNCONVENTIONAL MYOSIN-VI"/>
    <property type="match status" value="1"/>
</dbReference>
<feature type="non-terminal residue" evidence="9">
    <location>
        <position position="1"/>
    </location>
</feature>
<dbReference type="InterPro" id="IPR027417">
    <property type="entry name" value="P-loop_NTPase"/>
</dbReference>
<evidence type="ECO:0000259" key="7">
    <source>
        <dbReference type="PROSITE" id="PS51456"/>
    </source>
</evidence>
<evidence type="ECO:0000256" key="5">
    <source>
        <dbReference type="ARBA" id="ARBA00023203"/>
    </source>
</evidence>
<dbReference type="GO" id="GO:0030048">
    <property type="term" value="P:actin filament-based movement"/>
    <property type="evidence" value="ECO:0007669"/>
    <property type="project" value="TreeGrafter"/>
</dbReference>
<sequence>MEVHFDEEYTIVGGNITYYLFEKTRVCVQSTDEKNFHIFYYLCVDASARIRKSLQLNSPDTYHYLNQDCSQTKQLTKSYPQDTD</sequence>
<dbReference type="GO" id="GO:0005524">
    <property type="term" value="F:ATP binding"/>
    <property type="evidence" value="ECO:0007669"/>
    <property type="project" value="UniProtKB-KW"/>
</dbReference>
<evidence type="ECO:0000256" key="4">
    <source>
        <dbReference type="ARBA" id="ARBA00023175"/>
    </source>
</evidence>
<dbReference type="GO" id="GO:0030139">
    <property type="term" value="C:endocytic vesicle"/>
    <property type="evidence" value="ECO:0007669"/>
    <property type="project" value="TreeGrafter"/>
</dbReference>
<organism evidence="9 10">
    <name type="scientific">Rotaria magnacalcarata</name>
    <dbReference type="NCBI Taxonomy" id="392030"/>
    <lineage>
        <taxon>Eukaryota</taxon>
        <taxon>Metazoa</taxon>
        <taxon>Spiralia</taxon>
        <taxon>Gnathifera</taxon>
        <taxon>Rotifera</taxon>
        <taxon>Eurotatoria</taxon>
        <taxon>Bdelloidea</taxon>
        <taxon>Philodinida</taxon>
        <taxon>Philodinidae</taxon>
        <taxon>Rotaria</taxon>
    </lineage>
</organism>
<dbReference type="InterPro" id="IPR036961">
    <property type="entry name" value="Kinesin_motor_dom_sf"/>
</dbReference>
<comment type="similarity">
    <text evidence="6">Belongs to the TRAFAC class myosin-kinesin ATPase superfamily. Myosin family.</text>
</comment>
<evidence type="ECO:0000256" key="2">
    <source>
        <dbReference type="ARBA" id="ARBA00022840"/>
    </source>
</evidence>
<name>A0A8S3IBN8_9BILA</name>
<keyword evidence="3 6" id="KW-0518">Myosin</keyword>
<evidence type="ECO:0000256" key="3">
    <source>
        <dbReference type="ARBA" id="ARBA00023123"/>
    </source>
</evidence>
<dbReference type="GO" id="GO:0051015">
    <property type="term" value="F:actin filament binding"/>
    <property type="evidence" value="ECO:0007669"/>
    <property type="project" value="TreeGrafter"/>
</dbReference>
<evidence type="ECO:0000313" key="9">
    <source>
        <dbReference type="EMBL" id="CAF5195308.1"/>
    </source>
</evidence>
<dbReference type="GO" id="GO:0016459">
    <property type="term" value="C:myosin complex"/>
    <property type="evidence" value="ECO:0007669"/>
    <property type="project" value="UniProtKB-KW"/>
</dbReference>
<dbReference type="GO" id="GO:0005886">
    <property type="term" value="C:plasma membrane"/>
    <property type="evidence" value="ECO:0007669"/>
    <property type="project" value="TreeGrafter"/>
</dbReference>
<dbReference type="GO" id="GO:0000146">
    <property type="term" value="F:microfilament motor activity"/>
    <property type="evidence" value="ECO:0007669"/>
    <property type="project" value="TreeGrafter"/>
</dbReference>
<keyword evidence="1" id="KW-0547">Nucleotide-binding</keyword>
<keyword evidence="4" id="KW-0505">Motor protein</keyword>
<keyword evidence="5 6" id="KW-0009">Actin-binding</keyword>
<dbReference type="GO" id="GO:0007015">
    <property type="term" value="P:actin filament organization"/>
    <property type="evidence" value="ECO:0007669"/>
    <property type="project" value="TreeGrafter"/>
</dbReference>
<dbReference type="SUPFAM" id="SSF52540">
    <property type="entry name" value="P-loop containing nucleoside triphosphate hydrolases"/>
    <property type="match status" value="1"/>
</dbReference>
<comment type="caution">
    <text evidence="6">Lacks conserved residue(s) required for the propagation of feature annotation.</text>
</comment>
<evidence type="ECO:0000313" key="8">
    <source>
        <dbReference type="EMBL" id="CAF5089001.1"/>
    </source>
</evidence>
<protein>
    <recommendedName>
        <fullName evidence="7">Myosin motor domain-containing protein</fullName>
    </recommendedName>
</protein>
<dbReference type="Proteomes" id="UP000681967">
    <property type="component" value="Unassembled WGS sequence"/>
</dbReference>
<comment type="caution">
    <text evidence="9">The sequence shown here is derived from an EMBL/GenBank/DDBJ whole genome shotgun (WGS) entry which is preliminary data.</text>
</comment>
<accession>A0A8S3IBN8</accession>
<dbReference type="InterPro" id="IPR001609">
    <property type="entry name" value="Myosin_head_motor_dom-like"/>
</dbReference>
<dbReference type="PANTHER" id="PTHR13140">
    <property type="entry name" value="MYOSIN"/>
    <property type="match status" value="1"/>
</dbReference>